<feature type="region of interest" description="Disordered" evidence="2">
    <location>
        <begin position="158"/>
        <end position="185"/>
    </location>
</feature>
<dbReference type="OrthoDB" id="145329at2759"/>
<dbReference type="Proteomes" id="UP001165121">
    <property type="component" value="Unassembled WGS sequence"/>
</dbReference>
<dbReference type="GO" id="GO:0003993">
    <property type="term" value="F:acid phosphatase activity"/>
    <property type="evidence" value="ECO:0007669"/>
    <property type="project" value="InterPro"/>
</dbReference>
<evidence type="ECO:0000259" key="3">
    <source>
        <dbReference type="Pfam" id="PF16656"/>
    </source>
</evidence>
<gene>
    <name evidence="4" type="ORF">Pfra01_001135500</name>
</gene>
<evidence type="ECO:0000256" key="1">
    <source>
        <dbReference type="ARBA" id="ARBA00022729"/>
    </source>
</evidence>
<dbReference type="SUPFAM" id="SSF49363">
    <property type="entry name" value="Purple acid phosphatase, N-terminal domain"/>
    <property type="match status" value="1"/>
</dbReference>
<dbReference type="Gene3D" id="2.60.40.380">
    <property type="entry name" value="Purple acid phosphatase-like, N-terminal"/>
    <property type="match status" value="1"/>
</dbReference>
<dbReference type="PANTHER" id="PTHR22953:SF153">
    <property type="entry name" value="PURPLE ACID PHOSPHATASE"/>
    <property type="match status" value="1"/>
</dbReference>
<dbReference type="AlphaFoldDB" id="A0A9W6XGS7"/>
<sequence length="333" mass="35776">MTRSWLNFFEGRQDAPGANLYRGLIGAEEVDRASIGAKERWQSFRCTSEAQHKPEVAIAHVTDCSCPCAVRTVPPPGALLLAREDGDSCHWAVVNLQPRARVLVPELYGAAPHVQPIQHFAHCIASQAMRPVLAGVPDVVALASYGATIRPRANSAHIRATDTGRRSSSAPLLEAKPSTTPPTRSVRSKMTIAGVSALLVASVFVLVNSMRVPVFDQSITSLAEMPMTSVGSASPSQVHVAFGSEVAVPSYSAMRASGAAAEIRLGMTISWATEAKTATSSVRYGLSKSDLSTVQQAEEPCEQYDFCKYTSPWLHHVTIPGDKLPPDTTYFCE</sequence>
<evidence type="ECO:0000256" key="2">
    <source>
        <dbReference type="SAM" id="MobiDB-lite"/>
    </source>
</evidence>
<keyword evidence="1" id="KW-0732">Signal</keyword>
<dbReference type="PANTHER" id="PTHR22953">
    <property type="entry name" value="ACID PHOSPHATASE RELATED"/>
    <property type="match status" value="1"/>
</dbReference>
<dbReference type="InterPro" id="IPR015914">
    <property type="entry name" value="PAPs_N"/>
</dbReference>
<feature type="domain" description="Purple acid phosphatase N-terminal" evidence="3">
    <location>
        <begin position="267"/>
        <end position="331"/>
    </location>
</feature>
<evidence type="ECO:0000313" key="4">
    <source>
        <dbReference type="EMBL" id="GMF38871.1"/>
    </source>
</evidence>
<dbReference type="InterPro" id="IPR039331">
    <property type="entry name" value="PAPs-like"/>
</dbReference>
<comment type="caution">
    <text evidence="4">The sequence shown here is derived from an EMBL/GenBank/DDBJ whole genome shotgun (WGS) entry which is preliminary data.</text>
</comment>
<dbReference type="EMBL" id="BSXT01001122">
    <property type="protein sequence ID" value="GMF38871.1"/>
    <property type="molecule type" value="Genomic_DNA"/>
</dbReference>
<protein>
    <submittedName>
        <fullName evidence="4">Unnamed protein product</fullName>
    </submittedName>
</protein>
<dbReference type="GO" id="GO:0046872">
    <property type="term" value="F:metal ion binding"/>
    <property type="evidence" value="ECO:0007669"/>
    <property type="project" value="InterPro"/>
</dbReference>
<accession>A0A9W6XGS7</accession>
<reference evidence="4" key="1">
    <citation type="submission" date="2023-04" db="EMBL/GenBank/DDBJ databases">
        <title>Phytophthora fragariaefolia NBRC 109709.</title>
        <authorList>
            <person name="Ichikawa N."/>
            <person name="Sato H."/>
            <person name="Tonouchi N."/>
        </authorList>
    </citation>
    <scope>NUCLEOTIDE SEQUENCE</scope>
    <source>
        <strain evidence="4">NBRC 109709</strain>
    </source>
</reference>
<dbReference type="Pfam" id="PF16656">
    <property type="entry name" value="Pur_ac_phosph_N"/>
    <property type="match status" value="1"/>
</dbReference>
<proteinExistence type="predicted"/>
<name>A0A9W6XGS7_9STRA</name>
<dbReference type="InterPro" id="IPR008963">
    <property type="entry name" value="Purple_acid_Pase-like_N"/>
</dbReference>
<keyword evidence="5" id="KW-1185">Reference proteome</keyword>
<evidence type="ECO:0000313" key="5">
    <source>
        <dbReference type="Proteomes" id="UP001165121"/>
    </source>
</evidence>
<organism evidence="4 5">
    <name type="scientific">Phytophthora fragariaefolia</name>
    <dbReference type="NCBI Taxonomy" id="1490495"/>
    <lineage>
        <taxon>Eukaryota</taxon>
        <taxon>Sar</taxon>
        <taxon>Stramenopiles</taxon>
        <taxon>Oomycota</taxon>
        <taxon>Peronosporomycetes</taxon>
        <taxon>Peronosporales</taxon>
        <taxon>Peronosporaceae</taxon>
        <taxon>Phytophthora</taxon>
    </lineage>
</organism>